<dbReference type="Pfam" id="PF00620">
    <property type="entry name" value="RhoGAP"/>
    <property type="match status" value="1"/>
</dbReference>
<protein>
    <submittedName>
        <fullName evidence="11">GEM interacting protein</fullName>
    </submittedName>
</protein>
<dbReference type="Gene3D" id="1.20.1270.60">
    <property type="entry name" value="Arfaptin homology (AH) domain/BAR domain"/>
    <property type="match status" value="1"/>
</dbReference>
<dbReference type="InterPro" id="IPR031160">
    <property type="entry name" value="F_BAR_dom"/>
</dbReference>
<dbReference type="Ensembl" id="ENSXCOT00000014636.1">
    <property type="protein sequence ID" value="ENSXCOP00000014451.1"/>
    <property type="gene ID" value="ENSXCOG00000010953.1"/>
</dbReference>
<dbReference type="SMART" id="SM00324">
    <property type="entry name" value="RhoGAP"/>
    <property type="match status" value="1"/>
</dbReference>
<proteinExistence type="predicted"/>
<dbReference type="PROSITE" id="PS00479">
    <property type="entry name" value="ZF_DAG_PE_1"/>
    <property type="match status" value="1"/>
</dbReference>
<feature type="region of interest" description="Disordered" evidence="7">
    <location>
        <begin position="593"/>
        <end position="621"/>
    </location>
</feature>
<keyword evidence="2" id="KW-0479">Metal-binding</keyword>
<dbReference type="PROSITE" id="PS50081">
    <property type="entry name" value="ZF_DAG_PE_2"/>
    <property type="match status" value="1"/>
</dbReference>
<name>A0A3B5LYN3_9TELE</name>
<dbReference type="InterPro" id="IPR008936">
    <property type="entry name" value="Rho_GTPase_activation_prot"/>
</dbReference>
<evidence type="ECO:0000313" key="12">
    <source>
        <dbReference type="Proteomes" id="UP000261380"/>
    </source>
</evidence>
<dbReference type="InterPro" id="IPR051025">
    <property type="entry name" value="RhoGAP"/>
</dbReference>
<accession>A0A3B5LYN3</accession>
<dbReference type="InterPro" id="IPR027267">
    <property type="entry name" value="AH/BAR_dom_sf"/>
</dbReference>
<dbReference type="PANTHER" id="PTHR15228">
    <property type="entry name" value="SPERMATHECAL PHYSIOLOGY VARIANT"/>
    <property type="match status" value="1"/>
</dbReference>
<keyword evidence="4" id="KW-0862">Zinc</keyword>
<organism evidence="11 12">
    <name type="scientific">Xiphophorus couchianus</name>
    <name type="common">Monterrey platyfish</name>
    <dbReference type="NCBI Taxonomy" id="32473"/>
    <lineage>
        <taxon>Eukaryota</taxon>
        <taxon>Metazoa</taxon>
        <taxon>Chordata</taxon>
        <taxon>Craniata</taxon>
        <taxon>Vertebrata</taxon>
        <taxon>Euteleostomi</taxon>
        <taxon>Actinopterygii</taxon>
        <taxon>Neopterygii</taxon>
        <taxon>Teleostei</taxon>
        <taxon>Neoteleostei</taxon>
        <taxon>Acanthomorphata</taxon>
        <taxon>Ovalentaria</taxon>
        <taxon>Atherinomorphae</taxon>
        <taxon>Cyprinodontiformes</taxon>
        <taxon>Poeciliidae</taxon>
        <taxon>Poeciliinae</taxon>
        <taxon>Xiphophorus</taxon>
    </lineage>
</organism>
<evidence type="ECO:0000256" key="5">
    <source>
        <dbReference type="ARBA" id="ARBA00023054"/>
    </source>
</evidence>
<dbReference type="GO" id="GO:0051056">
    <property type="term" value="P:regulation of small GTPase mediated signal transduction"/>
    <property type="evidence" value="ECO:0007669"/>
    <property type="project" value="UniProtKB-ARBA"/>
</dbReference>
<dbReference type="SUPFAM" id="SSF57889">
    <property type="entry name" value="Cysteine-rich domain"/>
    <property type="match status" value="1"/>
</dbReference>
<evidence type="ECO:0000256" key="3">
    <source>
        <dbReference type="ARBA" id="ARBA00022771"/>
    </source>
</evidence>
<dbReference type="PROSITE" id="PS51741">
    <property type="entry name" value="F_BAR"/>
    <property type="match status" value="1"/>
</dbReference>
<dbReference type="InterPro" id="IPR054713">
    <property type="entry name" value="GMIP/FCHO2-like_FCH"/>
</dbReference>
<feature type="domain" description="Rho-GAP" evidence="9">
    <location>
        <begin position="419"/>
        <end position="590"/>
    </location>
</feature>
<sequence>YSEIFRDFDNLDLSLISSGPSVISGFIPKCTEPTVMLMYSLTAQEADLALFRCEDGVETALQYAKMWCRYAKDLLAWMEKRISLGDKTILMLFFFTVQEMMPLQYIYTMTLEQDIKNIFDVNFVFVIKALADKRTEIDKWRREFKDQWARAQRKMSDAVTALKKAKHQYFQRCDELEKAKAVSAKAVDDTVGVKTLDKRRKSKDEAQSKVLETELLYRQCVSDAKLTQDELVKSKERIITHTRKLICQGDNLLKEVTVNMFYYQRQQTEPMPLGYQNLELTCRTVEPGEPYLLYILSRRRPEQTLQTFSFQDYTPQAHRRLPKTLSTLTVSSDDLEVSDMVSESDYADGQSVKTRMFSRAALTHRLKKMKSKMAKCKQCDNYIVVSGVECEECGLAFHRKCMEVCQLECEQKKGTVFGVDLSVILQDRPDEVPFVVRCCTNEIESRALSVQGVYRVSGSKPRIQKLCQTFETQKDQVDLSDHSPHDITSILKHFFKEVLLQVLIKLNKIMSNLLFLPSHYYSTLQYLISHLQRVSENYDNKMSPSNLGIVFGPTLLRPLVSTDMSMIALLETSYQAMLVEFLIAHHDRIFGMEQSMNTPPPPAPTAPLPETPPRASCPLDGVEADLQLDTSPKERPQSLEVSTLVLKG</sequence>
<keyword evidence="3" id="KW-0863">Zinc-finger</keyword>
<evidence type="ECO:0000259" key="9">
    <source>
        <dbReference type="PROSITE" id="PS50238"/>
    </source>
</evidence>
<dbReference type="GeneTree" id="ENSGT00950000183110"/>
<keyword evidence="5 6" id="KW-0175">Coiled coil</keyword>
<dbReference type="Gene3D" id="1.10.555.10">
    <property type="entry name" value="Rho GTPase activation protein"/>
    <property type="match status" value="1"/>
</dbReference>
<feature type="domain" description="Phorbol-ester/DAG-type" evidence="8">
    <location>
        <begin position="363"/>
        <end position="409"/>
    </location>
</feature>
<dbReference type="GO" id="GO:0007165">
    <property type="term" value="P:signal transduction"/>
    <property type="evidence" value="ECO:0007669"/>
    <property type="project" value="InterPro"/>
</dbReference>
<dbReference type="PANTHER" id="PTHR15228:SF16">
    <property type="entry name" value="GEM-INTERACTING PROTEIN"/>
    <property type="match status" value="1"/>
</dbReference>
<dbReference type="InterPro" id="IPR046349">
    <property type="entry name" value="C1-like_sf"/>
</dbReference>
<evidence type="ECO:0000256" key="4">
    <source>
        <dbReference type="ARBA" id="ARBA00022833"/>
    </source>
</evidence>
<feature type="compositionally biased region" description="Pro residues" evidence="7">
    <location>
        <begin position="598"/>
        <end position="612"/>
    </location>
</feature>
<evidence type="ECO:0000256" key="2">
    <source>
        <dbReference type="ARBA" id="ARBA00022723"/>
    </source>
</evidence>
<dbReference type="PROSITE" id="PS50238">
    <property type="entry name" value="RHOGAP"/>
    <property type="match status" value="1"/>
</dbReference>
<evidence type="ECO:0000256" key="6">
    <source>
        <dbReference type="PROSITE-ProRule" id="PRU01077"/>
    </source>
</evidence>
<dbReference type="SUPFAM" id="SSF103657">
    <property type="entry name" value="BAR/IMD domain-like"/>
    <property type="match status" value="1"/>
</dbReference>
<feature type="domain" description="F-BAR" evidence="10">
    <location>
        <begin position="44"/>
        <end position="290"/>
    </location>
</feature>
<dbReference type="InterPro" id="IPR000198">
    <property type="entry name" value="RhoGAP_dom"/>
</dbReference>
<evidence type="ECO:0000313" key="11">
    <source>
        <dbReference type="Ensembl" id="ENSXCOP00000014451.1"/>
    </source>
</evidence>
<dbReference type="GO" id="GO:0005096">
    <property type="term" value="F:GTPase activator activity"/>
    <property type="evidence" value="ECO:0007669"/>
    <property type="project" value="UniProtKB-KW"/>
</dbReference>
<evidence type="ECO:0000259" key="10">
    <source>
        <dbReference type="PROSITE" id="PS51741"/>
    </source>
</evidence>
<evidence type="ECO:0000256" key="1">
    <source>
        <dbReference type="ARBA" id="ARBA00022468"/>
    </source>
</evidence>
<reference evidence="11" key="2">
    <citation type="submission" date="2025-09" db="UniProtKB">
        <authorList>
            <consortium name="Ensembl"/>
        </authorList>
    </citation>
    <scope>IDENTIFICATION</scope>
</reference>
<dbReference type="InterPro" id="IPR002219">
    <property type="entry name" value="PKC_DAG/PE"/>
</dbReference>
<dbReference type="CDD" id="cd20816">
    <property type="entry name" value="C1_GMIP-like"/>
    <property type="match status" value="1"/>
</dbReference>
<dbReference type="SMART" id="SM00109">
    <property type="entry name" value="C1"/>
    <property type="match status" value="1"/>
</dbReference>
<keyword evidence="1" id="KW-0343">GTPase activation</keyword>
<dbReference type="GO" id="GO:0005886">
    <property type="term" value="C:plasma membrane"/>
    <property type="evidence" value="ECO:0007669"/>
    <property type="project" value="TreeGrafter"/>
</dbReference>
<dbReference type="Proteomes" id="UP000261380">
    <property type="component" value="Unplaced"/>
</dbReference>
<reference evidence="11" key="1">
    <citation type="submission" date="2025-08" db="UniProtKB">
        <authorList>
            <consortium name="Ensembl"/>
        </authorList>
    </citation>
    <scope>IDENTIFICATION</scope>
</reference>
<evidence type="ECO:0000259" key="8">
    <source>
        <dbReference type="PROSITE" id="PS50081"/>
    </source>
</evidence>
<dbReference type="STRING" id="32473.ENSXCOP00000014451"/>
<dbReference type="GO" id="GO:0008270">
    <property type="term" value="F:zinc ion binding"/>
    <property type="evidence" value="ECO:0007669"/>
    <property type="project" value="UniProtKB-KW"/>
</dbReference>
<keyword evidence="12" id="KW-1185">Reference proteome</keyword>
<evidence type="ECO:0000256" key="7">
    <source>
        <dbReference type="SAM" id="MobiDB-lite"/>
    </source>
</evidence>
<dbReference type="Pfam" id="PF22699">
    <property type="entry name" value="GMIP-like_FCH"/>
    <property type="match status" value="1"/>
</dbReference>
<dbReference type="SUPFAM" id="SSF48350">
    <property type="entry name" value="GTPase activation domain, GAP"/>
    <property type="match status" value="1"/>
</dbReference>
<dbReference type="AlphaFoldDB" id="A0A3B5LYN3"/>